<sequence>MASNPHFVADNNAKKRDGDTHRIQPRGLDIIWGNDPRYWRVPTADDPRAMEGRDAPLELLQVCWLEVTGSMKLQKFELRPGKYNISFRISMKRDAFGWSGMPIYIMAKIGKKGKYIWRSANLTSSDNEPFEIPEGEPLQIEVSPGSNEEDEELHFGLYEVWKGRWKGGLQIYEAIIRPEKAK</sequence>
<evidence type="ECO:0000313" key="2">
    <source>
        <dbReference type="EMBL" id="OVA12397.1"/>
    </source>
</evidence>
<feature type="region of interest" description="Disordered" evidence="1">
    <location>
        <begin position="1"/>
        <end position="20"/>
    </location>
</feature>
<dbReference type="InterPro" id="IPR052147">
    <property type="entry name" value="PP2-like/Lectin"/>
</dbReference>
<evidence type="ECO:0000256" key="1">
    <source>
        <dbReference type="SAM" id="MobiDB-lite"/>
    </source>
</evidence>
<dbReference type="PANTHER" id="PTHR48478">
    <property type="entry name" value="LECTIN-LIKE"/>
    <property type="match status" value="1"/>
</dbReference>
<dbReference type="OMA" id="AFGWNGC"/>
<name>A0A200QPN3_MACCD</name>
<accession>A0A200QPN3</accession>
<dbReference type="PANTHER" id="PTHR48478:SF1">
    <property type="entry name" value="LECTIN-LIKE"/>
    <property type="match status" value="1"/>
</dbReference>
<reference evidence="2 3" key="1">
    <citation type="journal article" date="2017" name="Mol. Plant">
        <title>The Genome of Medicinal Plant Macleaya cordata Provides New Insights into Benzylisoquinoline Alkaloids Metabolism.</title>
        <authorList>
            <person name="Liu X."/>
            <person name="Liu Y."/>
            <person name="Huang P."/>
            <person name="Ma Y."/>
            <person name="Qing Z."/>
            <person name="Tang Q."/>
            <person name="Cao H."/>
            <person name="Cheng P."/>
            <person name="Zheng Y."/>
            <person name="Yuan Z."/>
            <person name="Zhou Y."/>
            <person name="Liu J."/>
            <person name="Tang Z."/>
            <person name="Zhuo Y."/>
            <person name="Zhang Y."/>
            <person name="Yu L."/>
            <person name="Huang J."/>
            <person name="Yang P."/>
            <person name="Peng Q."/>
            <person name="Zhang J."/>
            <person name="Jiang W."/>
            <person name="Zhang Z."/>
            <person name="Lin K."/>
            <person name="Ro D.K."/>
            <person name="Chen X."/>
            <person name="Xiong X."/>
            <person name="Shang Y."/>
            <person name="Huang S."/>
            <person name="Zeng J."/>
        </authorList>
    </citation>
    <scope>NUCLEOTIDE SEQUENCE [LARGE SCALE GENOMIC DNA]</scope>
    <source>
        <strain evidence="3">cv. BLH2017</strain>
        <tissue evidence="2">Root</tissue>
    </source>
</reference>
<gene>
    <name evidence="2" type="ORF">BVC80_1795g40</name>
</gene>
<dbReference type="FunCoup" id="A0A200QPN3">
    <property type="interactions" value="3"/>
</dbReference>
<keyword evidence="3" id="KW-1185">Reference proteome</keyword>
<dbReference type="AlphaFoldDB" id="A0A200QPN3"/>
<dbReference type="GO" id="GO:0030246">
    <property type="term" value="F:carbohydrate binding"/>
    <property type="evidence" value="ECO:0007669"/>
    <property type="project" value="InterPro"/>
</dbReference>
<dbReference type="EMBL" id="MVGT01001384">
    <property type="protein sequence ID" value="OVA12397.1"/>
    <property type="molecule type" value="Genomic_DNA"/>
</dbReference>
<proteinExistence type="predicted"/>
<comment type="caution">
    <text evidence="2">The sequence shown here is derived from an EMBL/GenBank/DDBJ whole genome shotgun (WGS) entry which is preliminary data.</text>
</comment>
<evidence type="ECO:0000313" key="3">
    <source>
        <dbReference type="Proteomes" id="UP000195402"/>
    </source>
</evidence>
<dbReference type="Pfam" id="PF14299">
    <property type="entry name" value="PP2"/>
    <property type="match status" value="1"/>
</dbReference>
<dbReference type="OrthoDB" id="533833at2759"/>
<organism evidence="2 3">
    <name type="scientific">Macleaya cordata</name>
    <name type="common">Five-seeded plume-poppy</name>
    <name type="synonym">Bocconia cordata</name>
    <dbReference type="NCBI Taxonomy" id="56857"/>
    <lineage>
        <taxon>Eukaryota</taxon>
        <taxon>Viridiplantae</taxon>
        <taxon>Streptophyta</taxon>
        <taxon>Embryophyta</taxon>
        <taxon>Tracheophyta</taxon>
        <taxon>Spermatophyta</taxon>
        <taxon>Magnoliopsida</taxon>
        <taxon>Ranunculales</taxon>
        <taxon>Papaveraceae</taxon>
        <taxon>Papaveroideae</taxon>
        <taxon>Macleaya</taxon>
    </lineage>
</organism>
<dbReference type="STRING" id="56857.A0A200QPN3"/>
<dbReference type="Proteomes" id="UP000195402">
    <property type="component" value="Unassembled WGS sequence"/>
</dbReference>
<dbReference type="InterPro" id="IPR025886">
    <property type="entry name" value="PP2-like"/>
</dbReference>
<protein>
    <submittedName>
        <fullName evidence="2">Phloem protein 2-like</fullName>
    </submittedName>
</protein>
<dbReference type="InParanoid" id="A0A200QPN3"/>